<accession>A0ABY0BWW0</accession>
<protein>
    <submittedName>
        <fullName evidence="1">Uncharacterized protein</fullName>
    </submittedName>
</protein>
<dbReference type="EMBL" id="PIPK01000001">
    <property type="protein sequence ID" value="RUO28602.1"/>
    <property type="molecule type" value="Genomic_DNA"/>
</dbReference>
<sequence>MAIAYGDTDSCAGNLGDGGYVPAISQFWSGCQLALVVAIWAKLDAFNYLNITGARGSLGQRR</sequence>
<dbReference type="Proteomes" id="UP000287865">
    <property type="component" value="Unassembled WGS sequence"/>
</dbReference>
<evidence type="ECO:0000313" key="1">
    <source>
        <dbReference type="EMBL" id="RUO28602.1"/>
    </source>
</evidence>
<reference evidence="1 2" key="1">
    <citation type="journal article" date="2018" name="Front. Microbiol.">
        <title>Genome-Based Analysis Reveals the Taxonomy and Diversity of the Family Idiomarinaceae.</title>
        <authorList>
            <person name="Liu Y."/>
            <person name="Lai Q."/>
            <person name="Shao Z."/>
        </authorList>
    </citation>
    <scope>NUCLEOTIDE SEQUENCE [LARGE SCALE GENOMIC DNA]</scope>
    <source>
        <strain evidence="1 2">CF12-14</strain>
    </source>
</reference>
<organism evidence="1 2">
    <name type="scientific">Aliidiomarina maris</name>
    <dbReference type="NCBI Taxonomy" id="531312"/>
    <lineage>
        <taxon>Bacteria</taxon>
        <taxon>Pseudomonadati</taxon>
        <taxon>Pseudomonadota</taxon>
        <taxon>Gammaproteobacteria</taxon>
        <taxon>Alteromonadales</taxon>
        <taxon>Idiomarinaceae</taxon>
        <taxon>Aliidiomarina</taxon>
    </lineage>
</organism>
<gene>
    <name evidence="1" type="ORF">CWE07_02045</name>
</gene>
<name>A0ABY0BWW0_9GAMM</name>
<proteinExistence type="predicted"/>
<keyword evidence="2" id="KW-1185">Reference proteome</keyword>
<evidence type="ECO:0000313" key="2">
    <source>
        <dbReference type="Proteomes" id="UP000287865"/>
    </source>
</evidence>
<comment type="caution">
    <text evidence="1">The sequence shown here is derived from an EMBL/GenBank/DDBJ whole genome shotgun (WGS) entry which is preliminary data.</text>
</comment>